<evidence type="ECO:0000313" key="10">
    <source>
        <dbReference type="Proteomes" id="UP000051298"/>
    </source>
</evidence>
<dbReference type="Pfam" id="PF03349">
    <property type="entry name" value="Toluene_X"/>
    <property type="match status" value="1"/>
</dbReference>
<keyword evidence="6" id="KW-0472">Membrane</keyword>
<comment type="similarity">
    <text evidence="2">Belongs to the OmpP1/FadL family.</text>
</comment>
<name>A0A0P1EWQ7_9RHOB</name>
<sequence>MKLKITTSAAILGAVATTASAGSLERNNMPIELLFDSGNVVQFSYTAPNLNLSAAPFGSTGSVLNDFTTVGLAFKTDINDDLALGVFFNQPFGADNGYEGPGAAGLAIDFQSNELAAVLSYQMNQNLSLHGGVRVVESELNLSIPIPSPSFLYTLDAKSDRGFGYLLGASYVVPERGARVTLTYQSSVKHNFESTEFVGATIDGNTEAELPQSLKLDGEIALNSSTLLFGSVKWSDYSNFDVAAPGYAGIAGQVSVIDYNEDNINVSVGLGRSINDEWSGFGILEAQLTDGEANELRPYDGSRALTLGARYTSGQYEITAGAQYRQFGDATVSGATFSGNDAVSPFLQIAYSF</sequence>
<comment type="subcellular location">
    <subcellularLocation>
        <location evidence="1">Cell outer membrane</location>
        <topology evidence="1">Multi-pass membrane protein</topology>
    </subcellularLocation>
</comment>
<evidence type="ECO:0000313" key="9">
    <source>
        <dbReference type="EMBL" id="CUH59392.1"/>
    </source>
</evidence>
<organism evidence="9 10">
    <name type="scientific">Thalassobacter stenotrophicus</name>
    <dbReference type="NCBI Taxonomy" id="266809"/>
    <lineage>
        <taxon>Bacteria</taxon>
        <taxon>Pseudomonadati</taxon>
        <taxon>Pseudomonadota</taxon>
        <taxon>Alphaproteobacteria</taxon>
        <taxon>Rhodobacterales</taxon>
        <taxon>Roseobacteraceae</taxon>
        <taxon>Thalassobacter</taxon>
    </lineage>
</organism>
<accession>A0A0P1EWQ7</accession>
<dbReference type="RefSeq" id="WP_058122613.1">
    <property type="nucleotide sequence ID" value="NZ_CYRX01000010.1"/>
</dbReference>
<evidence type="ECO:0000256" key="8">
    <source>
        <dbReference type="SAM" id="SignalP"/>
    </source>
</evidence>
<dbReference type="PANTHER" id="PTHR35093">
    <property type="entry name" value="OUTER MEMBRANE PROTEIN NMB0088-RELATED"/>
    <property type="match status" value="1"/>
</dbReference>
<dbReference type="EMBL" id="CYRX01000010">
    <property type="protein sequence ID" value="CUH59392.1"/>
    <property type="molecule type" value="Genomic_DNA"/>
</dbReference>
<feature type="chain" id="PRO_5006062019" evidence="8">
    <location>
        <begin position="22"/>
        <end position="353"/>
    </location>
</feature>
<evidence type="ECO:0000256" key="6">
    <source>
        <dbReference type="ARBA" id="ARBA00023136"/>
    </source>
</evidence>
<dbReference type="GO" id="GO:0009279">
    <property type="term" value="C:cell outer membrane"/>
    <property type="evidence" value="ECO:0007669"/>
    <property type="project" value="UniProtKB-SubCell"/>
</dbReference>
<keyword evidence="4" id="KW-0812">Transmembrane</keyword>
<keyword evidence="7" id="KW-0998">Cell outer membrane</keyword>
<protein>
    <submittedName>
        <fullName evidence="9">Outer membrane protein transport protein (OMPP1/FadL/TodX)</fullName>
    </submittedName>
</protein>
<dbReference type="SUPFAM" id="SSF56935">
    <property type="entry name" value="Porins"/>
    <property type="match status" value="1"/>
</dbReference>
<proteinExistence type="inferred from homology"/>
<evidence type="ECO:0000256" key="4">
    <source>
        <dbReference type="ARBA" id="ARBA00022692"/>
    </source>
</evidence>
<keyword evidence="5 8" id="KW-0732">Signal</keyword>
<dbReference type="PANTHER" id="PTHR35093:SF8">
    <property type="entry name" value="OUTER MEMBRANE PROTEIN NMB0088-RELATED"/>
    <property type="match status" value="1"/>
</dbReference>
<dbReference type="AlphaFoldDB" id="A0A0P1EWQ7"/>
<evidence type="ECO:0000256" key="1">
    <source>
        <dbReference type="ARBA" id="ARBA00004571"/>
    </source>
</evidence>
<dbReference type="Proteomes" id="UP000051298">
    <property type="component" value="Unassembled WGS sequence"/>
</dbReference>
<evidence type="ECO:0000256" key="2">
    <source>
        <dbReference type="ARBA" id="ARBA00008163"/>
    </source>
</evidence>
<reference evidence="9 10" key="1">
    <citation type="submission" date="2015-09" db="EMBL/GenBank/DDBJ databases">
        <authorList>
            <consortium name="Swine Surveillance"/>
        </authorList>
    </citation>
    <scope>NUCLEOTIDE SEQUENCE [LARGE SCALE GENOMIC DNA]</scope>
    <source>
        <strain evidence="9 10">CECT 5294</strain>
    </source>
</reference>
<evidence type="ECO:0000256" key="3">
    <source>
        <dbReference type="ARBA" id="ARBA00022452"/>
    </source>
</evidence>
<evidence type="ECO:0000256" key="5">
    <source>
        <dbReference type="ARBA" id="ARBA00022729"/>
    </source>
</evidence>
<gene>
    <name evidence="9" type="ORF">THS5294_00677</name>
</gene>
<keyword evidence="3" id="KW-1134">Transmembrane beta strand</keyword>
<dbReference type="Gene3D" id="2.40.160.60">
    <property type="entry name" value="Outer membrane protein transport protein (OMPP1/FadL/TodX)"/>
    <property type="match status" value="1"/>
</dbReference>
<dbReference type="InterPro" id="IPR005017">
    <property type="entry name" value="OMPP1/FadL/TodX"/>
</dbReference>
<evidence type="ECO:0000256" key="7">
    <source>
        <dbReference type="ARBA" id="ARBA00023237"/>
    </source>
</evidence>
<dbReference type="GO" id="GO:0015483">
    <property type="term" value="F:long-chain fatty acid transporting porin activity"/>
    <property type="evidence" value="ECO:0007669"/>
    <property type="project" value="TreeGrafter"/>
</dbReference>
<feature type="signal peptide" evidence="8">
    <location>
        <begin position="1"/>
        <end position="21"/>
    </location>
</feature>